<proteinExistence type="predicted"/>
<sequence>MISQKDRTLVLRSAKRETTWLSRLDFIPLAVEMDYNTDVTTDIYRQVKRRGYDVIRLADPDTTPDRAGGFLIHFTMTYPLFCFTE</sequence>
<evidence type="ECO:0000313" key="1">
    <source>
        <dbReference type="Proteomes" id="UP000887540"/>
    </source>
</evidence>
<accession>A0A914C528</accession>
<dbReference type="AlphaFoldDB" id="A0A914C528"/>
<organism evidence="1 2">
    <name type="scientific">Acrobeloides nanus</name>
    <dbReference type="NCBI Taxonomy" id="290746"/>
    <lineage>
        <taxon>Eukaryota</taxon>
        <taxon>Metazoa</taxon>
        <taxon>Ecdysozoa</taxon>
        <taxon>Nematoda</taxon>
        <taxon>Chromadorea</taxon>
        <taxon>Rhabditida</taxon>
        <taxon>Tylenchina</taxon>
        <taxon>Cephalobomorpha</taxon>
        <taxon>Cephaloboidea</taxon>
        <taxon>Cephalobidae</taxon>
        <taxon>Acrobeloides</taxon>
    </lineage>
</organism>
<dbReference type="WBParaSite" id="ACRNAN_Path_297.g1116.t1">
    <property type="protein sequence ID" value="ACRNAN_Path_297.g1116.t1"/>
    <property type="gene ID" value="ACRNAN_Path_297.g1116"/>
</dbReference>
<evidence type="ECO:0000313" key="2">
    <source>
        <dbReference type="WBParaSite" id="ACRNAN_Path_297.g1116.t1"/>
    </source>
</evidence>
<name>A0A914C528_9BILA</name>
<reference evidence="2" key="1">
    <citation type="submission" date="2022-11" db="UniProtKB">
        <authorList>
            <consortium name="WormBaseParasite"/>
        </authorList>
    </citation>
    <scope>IDENTIFICATION</scope>
</reference>
<protein>
    <submittedName>
        <fullName evidence="2">Uncharacterized protein</fullName>
    </submittedName>
</protein>
<keyword evidence="1" id="KW-1185">Reference proteome</keyword>
<dbReference type="Proteomes" id="UP000887540">
    <property type="component" value="Unplaced"/>
</dbReference>